<sequence>MSRVASVLIREQLAPVLGLVCMDQMMVDATGIPGVREGDEAVLLGGGIPYMQYAEWAHTNRNEAITILSRRPQRVYLEDGKTVKVTDELLGDGGTGYGL</sequence>
<evidence type="ECO:0000256" key="2">
    <source>
        <dbReference type="ARBA" id="ARBA00022898"/>
    </source>
</evidence>
<dbReference type="InterPro" id="IPR011079">
    <property type="entry name" value="Ala_racemase_C"/>
</dbReference>
<keyword evidence="2" id="KW-0663">Pyridoxal phosphate</keyword>
<dbReference type="EMBL" id="VSSQ01086920">
    <property type="protein sequence ID" value="MPN34077.1"/>
    <property type="molecule type" value="Genomic_DNA"/>
</dbReference>
<dbReference type="GO" id="GO:0005829">
    <property type="term" value="C:cytosol"/>
    <property type="evidence" value="ECO:0007669"/>
    <property type="project" value="TreeGrafter"/>
</dbReference>
<gene>
    <name evidence="5" type="primary">alr1_36</name>
    <name evidence="5" type="ORF">SDC9_181569</name>
</gene>
<dbReference type="EC" id="5.1.1.1" evidence="5"/>
<feature type="domain" description="Alanine racemase C-terminal" evidence="4">
    <location>
        <begin position="1"/>
        <end position="77"/>
    </location>
</feature>
<dbReference type="InterPro" id="IPR000821">
    <property type="entry name" value="Ala_racemase"/>
</dbReference>
<dbReference type="PANTHER" id="PTHR30511">
    <property type="entry name" value="ALANINE RACEMASE"/>
    <property type="match status" value="1"/>
</dbReference>
<dbReference type="InterPro" id="IPR009006">
    <property type="entry name" value="Ala_racemase/Decarboxylase_C"/>
</dbReference>
<dbReference type="AlphaFoldDB" id="A0A645H4X8"/>
<dbReference type="SUPFAM" id="SSF50621">
    <property type="entry name" value="Alanine racemase C-terminal domain-like"/>
    <property type="match status" value="1"/>
</dbReference>
<dbReference type="SMART" id="SM01005">
    <property type="entry name" value="Ala_racemase_C"/>
    <property type="match status" value="1"/>
</dbReference>
<comment type="cofactor">
    <cofactor evidence="1">
        <name>pyridoxal 5'-phosphate</name>
        <dbReference type="ChEBI" id="CHEBI:597326"/>
    </cofactor>
</comment>
<evidence type="ECO:0000256" key="1">
    <source>
        <dbReference type="ARBA" id="ARBA00001933"/>
    </source>
</evidence>
<evidence type="ECO:0000313" key="5">
    <source>
        <dbReference type="EMBL" id="MPN34077.1"/>
    </source>
</evidence>
<protein>
    <submittedName>
        <fullName evidence="5">Alanine racemase 1</fullName>
        <ecNumber evidence="5">5.1.1.1</ecNumber>
    </submittedName>
</protein>
<dbReference type="GO" id="GO:0030170">
    <property type="term" value="F:pyridoxal phosphate binding"/>
    <property type="evidence" value="ECO:0007669"/>
    <property type="project" value="TreeGrafter"/>
</dbReference>
<keyword evidence="3 5" id="KW-0413">Isomerase</keyword>
<proteinExistence type="predicted"/>
<accession>A0A645H4X8</accession>
<evidence type="ECO:0000256" key="3">
    <source>
        <dbReference type="ARBA" id="ARBA00023235"/>
    </source>
</evidence>
<comment type="caution">
    <text evidence="5">The sequence shown here is derived from an EMBL/GenBank/DDBJ whole genome shotgun (WGS) entry which is preliminary data.</text>
</comment>
<dbReference type="GO" id="GO:0030632">
    <property type="term" value="P:D-alanine biosynthetic process"/>
    <property type="evidence" value="ECO:0007669"/>
    <property type="project" value="TreeGrafter"/>
</dbReference>
<evidence type="ECO:0000259" key="4">
    <source>
        <dbReference type="SMART" id="SM01005"/>
    </source>
</evidence>
<reference evidence="5" key="1">
    <citation type="submission" date="2019-08" db="EMBL/GenBank/DDBJ databases">
        <authorList>
            <person name="Kucharzyk K."/>
            <person name="Murdoch R.W."/>
            <person name="Higgins S."/>
            <person name="Loffler F."/>
        </authorList>
    </citation>
    <scope>NUCLEOTIDE SEQUENCE</scope>
</reference>
<dbReference type="Gene3D" id="2.40.37.10">
    <property type="entry name" value="Lyase, Ornithine Decarboxylase, Chain A, domain 1"/>
    <property type="match status" value="1"/>
</dbReference>
<organism evidence="5">
    <name type="scientific">bioreactor metagenome</name>
    <dbReference type="NCBI Taxonomy" id="1076179"/>
    <lineage>
        <taxon>unclassified sequences</taxon>
        <taxon>metagenomes</taxon>
        <taxon>ecological metagenomes</taxon>
    </lineage>
</organism>
<dbReference type="Pfam" id="PF00842">
    <property type="entry name" value="Ala_racemase_C"/>
    <property type="match status" value="1"/>
</dbReference>
<dbReference type="PANTHER" id="PTHR30511:SF0">
    <property type="entry name" value="ALANINE RACEMASE, CATABOLIC-RELATED"/>
    <property type="match status" value="1"/>
</dbReference>
<name>A0A645H4X8_9ZZZZ</name>
<dbReference type="GO" id="GO:0008784">
    <property type="term" value="F:alanine racemase activity"/>
    <property type="evidence" value="ECO:0007669"/>
    <property type="project" value="UniProtKB-EC"/>
</dbReference>